<dbReference type="Pfam" id="PF00857">
    <property type="entry name" value="Isochorismatase"/>
    <property type="match status" value="1"/>
</dbReference>
<dbReference type="InterPro" id="IPR000868">
    <property type="entry name" value="Isochorismatase-like_dom"/>
</dbReference>
<evidence type="ECO:0000313" key="3">
    <source>
        <dbReference type="EMBL" id="TYT62663.1"/>
    </source>
</evidence>
<keyword evidence="1" id="KW-0378">Hydrolase</keyword>
<dbReference type="GO" id="GO:0016787">
    <property type="term" value="F:hydrolase activity"/>
    <property type="evidence" value="ECO:0007669"/>
    <property type="project" value="UniProtKB-KW"/>
</dbReference>
<protein>
    <submittedName>
        <fullName evidence="3">Isochorismatase family protein</fullName>
    </submittedName>
</protein>
<keyword evidence="4" id="KW-1185">Reference proteome</keyword>
<dbReference type="SUPFAM" id="SSF52499">
    <property type="entry name" value="Isochorismatase-like hydrolases"/>
    <property type="match status" value="1"/>
</dbReference>
<dbReference type="PANTHER" id="PTHR43540:SF6">
    <property type="entry name" value="ISOCHORISMATASE-LIKE DOMAIN-CONTAINING PROTEIN"/>
    <property type="match status" value="1"/>
</dbReference>
<organism evidence="3 4">
    <name type="scientific">Natrialba swarupiae</name>
    <dbReference type="NCBI Taxonomy" id="2448032"/>
    <lineage>
        <taxon>Archaea</taxon>
        <taxon>Methanobacteriati</taxon>
        <taxon>Methanobacteriota</taxon>
        <taxon>Stenosarchaea group</taxon>
        <taxon>Halobacteria</taxon>
        <taxon>Halobacteriales</taxon>
        <taxon>Natrialbaceae</taxon>
        <taxon>Natrialba</taxon>
    </lineage>
</organism>
<dbReference type="PANTHER" id="PTHR43540">
    <property type="entry name" value="PEROXYUREIDOACRYLATE/UREIDOACRYLATE AMIDOHYDROLASE-RELATED"/>
    <property type="match status" value="1"/>
</dbReference>
<dbReference type="AlphaFoldDB" id="A0A5D5ANT0"/>
<evidence type="ECO:0000256" key="1">
    <source>
        <dbReference type="ARBA" id="ARBA00022801"/>
    </source>
</evidence>
<proteinExistence type="predicted"/>
<dbReference type="InterPro" id="IPR036380">
    <property type="entry name" value="Isochorismatase-like_sf"/>
</dbReference>
<accession>A0A5D5ANT0</accession>
<feature type="domain" description="Isochorismatase-like" evidence="2">
    <location>
        <begin position="18"/>
        <end position="187"/>
    </location>
</feature>
<comment type="caution">
    <text evidence="3">The sequence shown here is derived from an EMBL/GenBank/DDBJ whole genome shotgun (WGS) entry which is preliminary data.</text>
</comment>
<name>A0A5D5ANT0_9EURY</name>
<dbReference type="Gene3D" id="3.40.50.850">
    <property type="entry name" value="Isochorismatase-like"/>
    <property type="match status" value="1"/>
</dbReference>
<evidence type="ECO:0000313" key="4">
    <source>
        <dbReference type="Proteomes" id="UP000324104"/>
    </source>
</evidence>
<reference evidence="3 4" key="1">
    <citation type="submission" date="2019-08" db="EMBL/GenBank/DDBJ databases">
        <title>Archaea genome.</title>
        <authorList>
            <person name="Kajale S."/>
            <person name="Shouche Y."/>
            <person name="Deshpande N."/>
            <person name="Sharma A."/>
        </authorList>
    </citation>
    <scope>NUCLEOTIDE SEQUENCE [LARGE SCALE GENOMIC DNA]</scope>
    <source>
        <strain evidence="3 4">ESP3B_9</strain>
    </source>
</reference>
<sequence>MVDKAEFGGEIGLGEDIAVLVVDMTREFVEDDYPNGYAETGQPAASAIARLMEEASERGVRGYYSRSLKGEHRVEAGQWGEANQTEEMTELTTELSPTEDDVVFEKYKPSVFFGTQLESMLNYSNVDTVIVTGMTTSGCVRATVVDAFSLNYRVIVPEECVADRSQVSHEVSLFDMDMKYADVVSLDDLIEALNEAS</sequence>
<dbReference type="Proteomes" id="UP000324104">
    <property type="component" value="Unassembled WGS sequence"/>
</dbReference>
<dbReference type="InterPro" id="IPR050272">
    <property type="entry name" value="Isochorismatase-like_hydrls"/>
</dbReference>
<evidence type="ECO:0000259" key="2">
    <source>
        <dbReference type="Pfam" id="PF00857"/>
    </source>
</evidence>
<dbReference type="EMBL" id="VTAW01000007">
    <property type="protein sequence ID" value="TYT62663.1"/>
    <property type="molecule type" value="Genomic_DNA"/>
</dbReference>
<gene>
    <name evidence="3" type="ORF">FYC77_07520</name>
</gene>